<feature type="domain" description="Sister chromatid cohesion C-terminal" evidence="2">
    <location>
        <begin position="1232"/>
        <end position="1411"/>
    </location>
</feature>
<sequence>MESPSLKEILGVTPLYHLVPKQDLAPLVSFSRVQPQALEPKDFLPARAENLLNLVEQEYERGNEAVDGLMGRLLATFRDFDDSELDLLKFKRPVIAGENNEPPELPPISKLYKGLYTNADCIEENDLVEFGNDLHLPDYAEDRLKLLDGSELREEVLQHMSYYKKKADQELAAQNNKRKRPRLDQPSISSIGRKRLTLDRSKLKDSRLVALYNLLDQIAFDDGSDTETDPEGTSRFSMSHLDCTLTTDDFGMILTQKGLRQVGRHLCELAESLSLVDCNADYLKVIQTLCYNTIRHAWSLSKNNETLVIRQSLEASSILLMILNTNTQHRELYLQSYTDCIIENLSEVLPKIVVSNNFTTVVGEAIDCLEKLSLQITMNLADDQVLTRVEYMCVSAINVDGRVKEIEQLRRAMVGVLRAIFKKYPTQRLFIVNEMLSNISKLAHQKGLVRDVPLTRGVNILFFTVFLVELIQSFDASIYEKEVSSLLSLPKSDNPISSTNVKRDIILTGIHLTLNDSFSIANQVAEFFCGRMSAAESIHKSIFLGLVEDLCAMMSHPQWPGAETAISIIIQFLISSMNAQKFNAAEEPFLLEIIGKFGLECLELRIKDNDTLKPDDKEDFSRLCGYHQGVLQHLRMQTTKTPHASSLFQFQLLKTIVFYEGLYADSVAQQDKNQFFIVISSEAKHLSEDSMDIIEVLDLNLSILTNSRHSGQTLVNSLNLSKSYRMLTLATTFNKIYDDFLALLTSSLESTKVKLAAKAIRVLSPLVTRDPKILLHQRINSSISKILSKGSALSKDAVIDLLGQYMFSSKELILKYHILIGNRSSDESILVRKRVMKIMKNVFGASDSLEVMSFSASNILKRLQDEELSIMEAAKIALRNMLFEPDSIKQVSEVMIHLTNGGRDMYHLLVGFIRQELRNSQDSPKRSEYLRKVLDIAFDRIVDAPDSSEVEQTAESFTFIAALAECDSKLVSQDQLISLLPFLVEDLFDRERLCFSALRILRLVLPNRKALRPEYISKTNSILLKRLTKFNTKELHEAVQIIVVFSKISNALPLLKVVLASMKILWPFVCLADVKVSQTEAPKIRKVLHLLGCFGSYCNFEYAKEYFRKSNLGLRSTESIVSLITRYLLFFCQPSTDTVTKTISIKNILCVATHHPRLFLSESILNILDTEFKSSTSSSKLEIVKGLTAFLHKEDENLVKQNDEVVKSTKTSGIEKDAFLDDKSQNVADGVCSSVVQRYTSDILDLCLQDAAEVGEASVGFLQIVTKLGFANPKLCIPTIIALEASPKKHIERIATELHSEIFEKHESLADRNYVEAIRLACDYAKKIEQGGFLQNTSFLRSVYRIVSGNYLAKKKFVNSVAKLFHVKLSTEDLADAITGRDVAIFLALNLLVLNFTSMEEVYLIIFHLDRFITGEGIDLAERISSTIGSVDGKGMSVSNLQLLFVFLQTALAFIYLKHNLAASYSIRPTMMDGFRPSKPEVELRQPPKVVAFVDYPLGDLALETKLSSPGSFGGLFTRLVQFTTAYMS</sequence>
<keyword evidence="1" id="KW-0131">Cell cycle</keyword>
<dbReference type="GO" id="GO:0090694">
    <property type="term" value="C:Scc2-Scc4 cohesin loading complex"/>
    <property type="evidence" value="ECO:0007669"/>
    <property type="project" value="TreeGrafter"/>
</dbReference>
<dbReference type="PANTHER" id="PTHR21704:SF18">
    <property type="entry name" value="NIPPED-B-LIKE PROTEIN"/>
    <property type="match status" value="1"/>
</dbReference>
<gene>
    <name evidence="3" type="ORF">METBIDRAFT_40914</name>
</gene>
<evidence type="ECO:0000259" key="2">
    <source>
        <dbReference type="Pfam" id="PF12830"/>
    </source>
</evidence>
<dbReference type="OrthoDB" id="418242at2759"/>
<dbReference type="InterPro" id="IPR033031">
    <property type="entry name" value="Scc2/Nipped-B"/>
</dbReference>
<dbReference type="GO" id="GO:0061775">
    <property type="term" value="F:cohesin loader activity"/>
    <property type="evidence" value="ECO:0007669"/>
    <property type="project" value="InterPro"/>
</dbReference>
<dbReference type="GO" id="GO:0071169">
    <property type="term" value="P:establishment of protein localization to chromatin"/>
    <property type="evidence" value="ECO:0007669"/>
    <property type="project" value="TreeGrafter"/>
</dbReference>
<proteinExistence type="inferred from homology"/>
<protein>
    <recommendedName>
        <fullName evidence="1">Sister chromatid cohesion protein</fullName>
    </recommendedName>
</protein>
<dbReference type="STRING" id="869754.A0A1A0HBX0"/>
<comment type="similarity">
    <text evidence="1">Belongs to the SCC2/Nipped-B family.</text>
</comment>
<dbReference type="GO" id="GO:1990414">
    <property type="term" value="P:replication-born double-strand break repair via sister chromatid exchange"/>
    <property type="evidence" value="ECO:0007669"/>
    <property type="project" value="TreeGrafter"/>
</dbReference>
<dbReference type="InterPro" id="IPR024986">
    <property type="entry name" value="Nipped-B_C"/>
</dbReference>
<evidence type="ECO:0000313" key="4">
    <source>
        <dbReference type="Proteomes" id="UP000092555"/>
    </source>
</evidence>
<comment type="caution">
    <text evidence="3">The sequence shown here is derived from an EMBL/GenBank/DDBJ whole genome shotgun (WGS) entry which is preliminary data.</text>
</comment>
<dbReference type="GO" id="GO:0034087">
    <property type="term" value="P:establishment of mitotic sister chromatid cohesion"/>
    <property type="evidence" value="ECO:0007669"/>
    <property type="project" value="TreeGrafter"/>
</dbReference>
<evidence type="ECO:0000256" key="1">
    <source>
        <dbReference type="RuleBase" id="RU364107"/>
    </source>
</evidence>
<keyword evidence="1" id="KW-0539">Nucleus</keyword>
<dbReference type="GO" id="GO:0140588">
    <property type="term" value="P:chromatin looping"/>
    <property type="evidence" value="ECO:0007669"/>
    <property type="project" value="InterPro"/>
</dbReference>
<accession>A0A1A0HBX0</accession>
<keyword evidence="4" id="KW-1185">Reference proteome</keyword>
<dbReference type="GeneID" id="30030305"/>
<organism evidence="3 4">
    <name type="scientific">Metschnikowia bicuspidata var. bicuspidata NRRL YB-4993</name>
    <dbReference type="NCBI Taxonomy" id="869754"/>
    <lineage>
        <taxon>Eukaryota</taxon>
        <taxon>Fungi</taxon>
        <taxon>Dikarya</taxon>
        <taxon>Ascomycota</taxon>
        <taxon>Saccharomycotina</taxon>
        <taxon>Pichiomycetes</taxon>
        <taxon>Metschnikowiaceae</taxon>
        <taxon>Metschnikowia</taxon>
    </lineage>
</organism>
<dbReference type="Proteomes" id="UP000092555">
    <property type="component" value="Unassembled WGS sequence"/>
</dbReference>
<evidence type="ECO:0000313" key="3">
    <source>
        <dbReference type="EMBL" id="OBA21634.1"/>
    </source>
</evidence>
<reference evidence="3 4" key="1">
    <citation type="submission" date="2016-05" db="EMBL/GenBank/DDBJ databases">
        <title>Comparative genomics of biotechnologically important yeasts.</title>
        <authorList>
            <consortium name="DOE Joint Genome Institute"/>
            <person name="Riley R."/>
            <person name="Haridas S."/>
            <person name="Wolfe K.H."/>
            <person name="Lopes M.R."/>
            <person name="Hittinger C.T."/>
            <person name="Goker M."/>
            <person name="Salamov A."/>
            <person name="Wisecaver J."/>
            <person name="Long T.M."/>
            <person name="Aerts A.L."/>
            <person name="Barry K."/>
            <person name="Choi C."/>
            <person name="Clum A."/>
            <person name="Coughlan A.Y."/>
            <person name="Deshpande S."/>
            <person name="Douglass A.P."/>
            <person name="Hanson S.J."/>
            <person name="Klenk H.-P."/>
            <person name="LaButti K."/>
            <person name="Lapidus A."/>
            <person name="Lindquist E."/>
            <person name="Lipzen A."/>
            <person name="Meier-kolthoff J.P."/>
            <person name="Ohm R.A."/>
            <person name="Otillar R.P."/>
            <person name="Pangilinan J."/>
            <person name="Peng Y."/>
            <person name="Rokas A."/>
            <person name="Rosa C.A."/>
            <person name="Scheuner C."/>
            <person name="Sibirny A.A."/>
            <person name="Slot J.C."/>
            <person name="Stielow J.B."/>
            <person name="Sun H."/>
            <person name="Kurtzman C.P."/>
            <person name="Blackwell M."/>
            <person name="Grigoriev I.V."/>
            <person name="Jeffries T.W."/>
        </authorList>
    </citation>
    <scope>NUCLEOTIDE SEQUENCE [LARGE SCALE GENOMIC DNA]</scope>
    <source>
        <strain evidence="3 4">NRRL YB-4993</strain>
    </source>
</reference>
<dbReference type="GO" id="GO:0003682">
    <property type="term" value="F:chromatin binding"/>
    <property type="evidence" value="ECO:0007669"/>
    <property type="project" value="TreeGrafter"/>
</dbReference>
<comment type="subcellular location">
    <subcellularLocation>
        <location evidence="1">Nucleus</location>
    </subcellularLocation>
</comment>
<dbReference type="PANTHER" id="PTHR21704">
    <property type="entry name" value="NIPPED-B-LIKE PROTEIN DELANGIN SCC2-RELATED"/>
    <property type="match status" value="1"/>
</dbReference>
<dbReference type="Pfam" id="PF12830">
    <property type="entry name" value="Nipped-B_C"/>
    <property type="match status" value="1"/>
</dbReference>
<dbReference type="EMBL" id="LXTC01000003">
    <property type="protein sequence ID" value="OBA21634.1"/>
    <property type="molecule type" value="Genomic_DNA"/>
</dbReference>
<name>A0A1A0HBX0_9ASCO</name>
<dbReference type="RefSeq" id="XP_018712144.1">
    <property type="nucleotide sequence ID" value="XM_018857329.1"/>
</dbReference>
<dbReference type="SUPFAM" id="SSF48371">
    <property type="entry name" value="ARM repeat"/>
    <property type="match status" value="1"/>
</dbReference>
<dbReference type="GO" id="GO:0010468">
    <property type="term" value="P:regulation of gene expression"/>
    <property type="evidence" value="ECO:0007669"/>
    <property type="project" value="InterPro"/>
</dbReference>
<dbReference type="InterPro" id="IPR016024">
    <property type="entry name" value="ARM-type_fold"/>
</dbReference>
<keyword evidence="1" id="KW-0677">Repeat</keyword>